<reference evidence="3 4" key="1">
    <citation type="submission" date="2017-10" db="EMBL/GenBank/DDBJ databases">
        <title>Comparative genomics in systemic dimorphic fungi from Ajellomycetaceae.</title>
        <authorList>
            <person name="Munoz J.F."/>
            <person name="Mcewen J.G."/>
            <person name="Clay O.K."/>
            <person name="Cuomo C.A."/>
        </authorList>
    </citation>
    <scope>NUCLEOTIDE SEQUENCE [LARGE SCALE GENOMIC DNA]</scope>
    <source>
        <strain evidence="3 4">UAMH7299</strain>
    </source>
</reference>
<evidence type="ECO:0008006" key="5">
    <source>
        <dbReference type="Google" id="ProtNLM"/>
    </source>
</evidence>
<dbReference type="EMBL" id="PDNA01000166">
    <property type="protein sequence ID" value="PGH07585.1"/>
    <property type="molecule type" value="Genomic_DNA"/>
</dbReference>
<sequence>MTRAPANKFIRLTNLIIRIIQFCASALILGIFSYFLAVLADHDMEIGRWMKAVEGLSGAATLYTLLASIFTLWLGGIRFFAALAMFLDLCFVAVFIALAVMTRDGAHSCTGFVNTPLGSGDSDNHAPGYGKGGFGTGAGQNLTFMPNLGFACRLQKGTFAVSIIGIFLFIASLYPQLLYARQHKRAQRYGPSPANNYTSGPAPKSRWRFGRKETPAQDYPGVGTPVAPIPLRSSSEMATGAGEKPSRYARFFTRSKKAEATASDDESKLTGGPAEGSGNGKATGVGSPYGYNYTTPGYGYGNTTGMGAADGAADTTGQGSTPYTGYAQYGYGQSGVDAGVLSHGYGSSTADAYRPNGGNF</sequence>
<dbReference type="AlphaFoldDB" id="A0A2B7XF60"/>
<feature type="transmembrane region" description="Helical" evidence="2">
    <location>
        <begin position="15"/>
        <end position="40"/>
    </location>
</feature>
<evidence type="ECO:0000313" key="3">
    <source>
        <dbReference type="EMBL" id="PGH07585.1"/>
    </source>
</evidence>
<dbReference type="OrthoDB" id="5342507at2759"/>
<keyword evidence="2" id="KW-1133">Transmembrane helix</keyword>
<keyword evidence="4" id="KW-1185">Reference proteome</keyword>
<keyword evidence="2" id="KW-0812">Transmembrane</keyword>
<feature type="transmembrane region" description="Helical" evidence="2">
    <location>
        <begin position="52"/>
        <end position="73"/>
    </location>
</feature>
<feature type="transmembrane region" description="Helical" evidence="2">
    <location>
        <begin position="79"/>
        <end position="100"/>
    </location>
</feature>
<feature type="compositionally biased region" description="Gly residues" evidence="1">
    <location>
        <begin position="273"/>
        <end position="283"/>
    </location>
</feature>
<name>A0A2B7XF60_POLH7</name>
<dbReference type="Proteomes" id="UP000224634">
    <property type="component" value="Unassembled WGS sequence"/>
</dbReference>
<accession>A0A2B7XF60</accession>
<comment type="caution">
    <text evidence="3">The sequence shown here is derived from an EMBL/GenBank/DDBJ whole genome shotgun (WGS) entry which is preliminary data.</text>
</comment>
<feature type="transmembrane region" description="Helical" evidence="2">
    <location>
        <begin position="159"/>
        <end position="179"/>
    </location>
</feature>
<feature type="region of interest" description="Disordered" evidence="1">
    <location>
        <begin position="259"/>
        <end position="287"/>
    </location>
</feature>
<evidence type="ECO:0000256" key="1">
    <source>
        <dbReference type="SAM" id="MobiDB-lite"/>
    </source>
</evidence>
<gene>
    <name evidence="3" type="ORF">AJ80_07974</name>
</gene>
<evidence type="ECO:0000313" key="4">
    <source>
        <dbReference type="Proteomes" id="UP000224634"/>
    </source>
</evidence>
<keyword evidence="2" id="KW-0472">Membrane</keyword>
<feature type="region of interest" description="Disordered" evidence="1">
    <location>
        <begin position="213"/>
        <end position="245"/>
    </location>
</feature>
<organism evidence="3 4">
    <name type="scientific">Polytolypa hystricis (strain UAMH7299)</name>
    <dbReference type="NCBI Taxonomy" id="1447883"/>
    <lineage>
        <taxon>Eukaryota</taxon>
        <taxon>Fungi</taxon>
        <taxon>Dikarya</taxon>
        <taxon>Ascomycota</taxon>
        <taxon>Pezizomycotina</taxon>
        <taxon>Eurotiomycetes</taxon>
        <taxon>Eurotiomycetidae</taxon>
        <taxon>Onygenales</taxon>
        <taxon>Onygenales incertae sedis</taxon>
        <taxon>Polytolypa</taxon>
    </lineage>
</organism>
<protein>
    <recommendedName>
        <fullName evidence="5">MARVEL domain-containing protein</fullName>
    </recommendedName>
</protein>
<evidence type="ECO:0000256" key="2">
    <source>
        <dbReference type="SAM" id="Phobius"/>
    </source>
</evidence>
<proteinExistence type="predicted"/>